<comment type="similarity">
    <text evidence="2">Belongs to the major facilitator superfamily. Monocarboxylate porter (TC 2.A.1.13) family.</text>
</comment>
<proteinExistence type="inferred from homology"/>
<dbReference type="InterPro" id="IPR036259">
    <property type="entry name" value="MFS_trans_sf"/>
</dbReference>
<keyword evidence="4" id="KW-0812">Transmembrane</keyword>
<dbReference type="InterPro" id="IPR011701">
    <property type="entry name" value="MFS"/>
</dbReference>
<feature type="transmembrane region" description="Helical" evidence="4">
    <location>
        <begin position="548"/>
        <end position="566"/>
    </location>
</feature>
<feature type="transmembrane region" description="Helical" evidence="4">
    <location>
        <begin position="397"/>
        <end position="426"/>
    </location>
</feature>
<dbReference type="AlphaFoldDB" id="A0AAF1BJ54"/>
<gene>
    <name evidence="5" type="primary">asaE_17</name>
    <name evidence="5" type="ORF">LOC62_01G001507</name>
</gene>
<feature type="region of interest" description="Disordered" evidence="3">
    <location>
        <begin position="1"/>
        <end position="45"/>
    </location>
</feature>
<dbReference type="PANTHER" id="PTHR11360">
    <property type="entry name" value="MONOCARBOXYLATE TRANSPORTER"/>
    <property type="match status" value="1"/>
</dbReference>
<keyword evidence="4" id="KW-0472">Membrane</keyword>
<feature type="transmembrane region" description="Helical" evidence="4">
    <location>
        <begin position="198"/>
        <end position="222"/>
    </location>
</feature>
<name>A0AAF1BJ54_9TREE</name>
<dbReference type="PANTHER" id="PTHR11360:SF287">
    <property type="entry name" value="MFS MONOCARBOXYLATE TRANSPORTER"/>
    <property type="match status" value="1"/>
</dbReference>
<feature type="transmembrane region" description="Helical" evidence="4">
    <location>
        <begin position="506"/>
        <end position="528"/>
    </location>
</feature>
<reference evidence="5" key="1">
    <citation type="submission" date="2023-10" db="EMBL/GenBank/DDBJ databases">
        <authorList>
            <person name="Noh H."/>
        </authorList>
    </citation>
    <scope>NUCLEOTIDE SEQUENCE</scope>
    <source>
        <strain evidence="5">DUCC4014</strain>
    </source>
</reference>
<dbReference type="RefSeq" id="XP_062623986.1">
    <property type="nucleotide sequence ID" value="XM_062768002.1"/>
</dbReference>
<dbReference type="Proteomes" id="UP000827549">
    <property type="component" value="Chromosome 1"/>
</dbReference>
<dbReference type="GeneID" id="87804762"/>
<feature type="transmembrane region" description="Helical" evidence="4">
    <location>
        <begin position="371"/>
        <end position="391"/>
    </location>
</feature>
<evidence type="ECO:0000313" key="6">
    <source>
        <dbReference type="Proteomes" id="UP000827549"/>
    </source>
</evidence>
<feature type="transmembrane region" description="Helical" evidence="4">
    <location>
        <begin position="155"/>
        <end position="178"/>
    </location>
</feature>
<feature type="transmembrane region" description="Helical" evidence="4">
    <location>
        <begin position="254"/>
        <end position="277"/>
    </location>
</feature>
<feature type="transmembrane region" description="Helical" evidence="4">
    <location>
        <begin position="284"/>
        <end position="305"/>
    </location>
</feature>
<dbReference type="InterPro" id="IPR050327">
    <property type="entry name" value="Proton-linked_MCT"/>
</dbReference>
<evidence type="ECO:0000313" key="5">
    <source>
        <dbReference type="EMBL" id="WOO77954.1"/>
    </source>
</evidence>
<sequence length="569" mass="60681">MDHEADEDSSARQTGYELSALSKAARRPSRASAGHERPSFGLQLSKFAPEDEAVTVDDEPVPEYYGATKAQAVRFDALPAVEGSLFKTDARPGPSIPPTPTERAFDHGGILEGGEGDAEAVDAALRASPPRDTGAEDAAEASAEPLPPVDGGREAWLFLAAGTLVEVMVWGLPFSSGVLLEYWSNTLFKDRPGVEGTLALAATLPTAILYFLGAPLGPLFAALPWYEKYFQLGGLVIATCGIVASAFATEPWHLVLTIGIMFTFSGLTYYPCATIIFEWWHKRVGMASGIMYAGTGLGGTMYPFLVTALLKRAGYKWTMIALACIFFALNAAALPFIKRRIPLPPRPKLRLRRGERERHPPGPRRRVFDLAWLRTAAPWTAFGTVFLGSLANFIPAVWLPVFAATVGITTPSGTGLIAILNAVTVVGQTMGGWLSDRVPVRVIMFAQSLFACLACLLLWGRFGTHAAGLTAFTIVWSLSAGSMAGLWASLIRVFARGDPAVPPLGFSVFMTLRGIGNLASGPIATALLKMHRFGGAGGAYGHTDYGALVIYTGTMMAAGGCVIAFFPSK</sequence>
<evidence type="ECO:0000256" key="4">
    <source>
        <dbReference type="SAM" id="Phobius"/>
    </source>
</evidence>
<evidence type="ECO:0000256" key="2">
    <source>
        <dbReference type="ARBA" id="ARBA00006727"/>
    </source>
</evidence>
<dbReference type="SUPFAM" id="SSF103473">
    <property type="entry name" value="MFS general substrate transporter"/>
    <property type="match status" value="1"/>
</dbReference>
<dbReference type="EMBL" id="CP086714">
    <property type="protein sequence ID" value="WOO77954.1"/>
    <property type="molecule type" value="Genomic_DNA"/>
</dbReference>
<feature type="transmembrane region" description="Helical" evidence="4">
    <location>
        <begin position="438"/>
        <end position="459"/>
    </location>
</feature>
<keyword evidence="4" id="KW-1133">Transmembrane helix</keyword>
<dbReference type="Pfam" id="PF07690">
    <property type="entry name" value="MFS_1"/>
    <property type="match status" value="1"/>
</dbReference>
<feature type="transmembrane region" description="Helical" evidence="4">
    <location>
        <begin position="317"/>
        <end position="337"/>
    </location>
</feature>
<accession>A0AAF1BJ54</accession>
<dbReference type="GO" id="GO:0022857">
    <property type="term" value="F:transmembrane transporter activity"/>
    <property type="evidence" value="ECO:0007669"/>
    <property type="project" value="InterPro"/>
</dbReference>
<dbReference type="Gene3D" id="1.20.1250.20">
    <property type="entry name" value="MFS general substrate transporter like domains"/>
    <property type="match status" value="2"/>
</dbReference>
<keyword evidence="6" id="KW-1185">Reference proteome</keyword>
<protein>
    <submittedName>
        <fullName evidence="5">MFS transporter asaE</fullName>
    </submittedName>
</protein>
<feature type="transmembrane region" description="Helical" evidence="4">
    <location>
        <begin position="471"/>
        <end position="494"/>
    </location>
</feature>
<evidence type="ECO:0000256" key="3">
    <source>
        <dbReference type="SAM" id="MobiDB-lite"/>
    </source>
</evidence>
<evidence type="ECO:0000256" key="1">
    <source>
        <dbReference type="ARBA" id="ARBA00004141"/>
    </source>
</evidence>
<dbReference type="GO" id="GO:0016020">
    <property type="term" value="C:membrane"/>
    <property type="evidence" value="ECO:0007669"/>
    <property type="project" value="UniProtKB-SubCell"/>
</dbReference>
<feature type="transmembrane region" description="Helical" evidence="4">
    <location>
        <begin position="229"/>
        <end position="248"/>
    </location>
</feature>
<organism evidence="5 6">
    <name type="scientific">Vanrija pseudolonga</name>
    <dbReference type="NCBI Taxonomy" id="143232"/>
    <lineage>
        <taxon>Eukaryota</taxon>
        <taxon>Fungi</taxon>
        <taxon>Dikarya</taxon>
        <taxon>Basidiomycota</taxon>
        <taxon>Agaricomycotina</taxon>
        <taxon>Tremellomycetes</taxon>
        <taxon>Trichosporonales</taxon>
        <taxon>Trichosporonaceae</taxon>
        <taxon>Vanrija</taxon>
    </lineage>
</organism>
<comment type="subcellular location">
    <subcellularLocation>
        <location evidence="1">Membrane</location>
        <topology evidence="1">Multi-pass membrane protein</topology>
    </subcellularLocation>
</comment>